<dbReference type="EMBL" id="OUUY01000086">
    <property type="protein sequence ID" value="SPQ01018.1"/>
    <property type="molecule type" value="Genomic_DNA"/>
</dbReference>
<dbReference type="Pfam" id="PF00023">
    <property type="entry name" value="Ank"/>
    <property type="match status" value="1"/>
</dbReference>
<protein>
    <submittedName>
        <fullName evidence="4">Uncharacterized protein</fullName>
    </submittedName>
</protein>
<feature type="repeat" description="ANK" evidence="3">
    <location>
        <begin position="113"/>
        <end position="145"/>
    </location>
</feature>
<accession>A0A2U3QI09</accession>
<organism evidence="4 5">
    <name type="scientific">Candidatus Sulfobium mesophilum</name>
    <dbReference type="NCBI Taxonomy" id="2016548"/>
    <lineage>
        <taxon>Bacteria</taxon>
        <taxon>Pseudomonadati</taxon>
        <taxon>Nitrospirota</taxon>
        <taxon>Nitrospiria</taxon>
        <taxon>Nitrospirales</taxon>
        <taxon>Nitrospiraceae</taxon>
        <taxon>Candidatus Sulfobium</taxon>
    </lineage>
</organism>
<proteinExistence type="predicted"/>
<dbReference type="PANTHER" id="PTHR24171">
    <property type="entry name" value="ANKYRIN REPEAT DOMAIN-CONTAINING PROTEIN 39-RELATED"/>
    <property type="match status" value="1"/>
</dbReference>
<dbReference type="InterPro" id="IPR036770">
    <property type="entry name" value="Ankyrin_rpt-contain_sf"/>
</dbReference>
<keyword evidence="1" id="KW-0677">Repeat</keyword>
<evidence type="ECO:0000256" key="3">
    <source>
        <dbReference type="PROSITE-ProRule" id="PRU00023"/>
    </source>
</evidence>
<keyword evidence="2 3" id="KW-0040">ANK repeat</keyword>
<dbReference type="PROSITE" id="PS50297">
    <property type="entry name" value="ANK_REP_REGION"/>
    <property type="match status" value="3"/>
</dbReference>
<evidence type="ECO:0000256" key="1">
    <source>
        <dbReference type="ARBA" id="ARBA00022737"/>
    </source>
</evidence>
<keyword evidence="5" id="KW-1185">Reference proteome</keyword>
<feature type="repeat" description="ANK" evidence="3">
    <location>
        <begin position="146"/>
        <end position="178"/>
    </location>
</feature>
<dbReference type="PRINTS" id="PR01415">
    <property type="entry name" value="ANKYRIN"/>
</dbReference>
<dbReference type="OrthoDB" id="5657095at2"/>
<dbReference type="InterPro" id="IPR002110">
    <property type="entry name" value="Ankyrin_rpt"/>
</dbReference>
<dbReference type="AlphaFoldDB" id="A0A2U3QI09"/>
<evidence type="ECO:0000313" key="4">
    <source>
        <dbReference type="EMBL" id="SPQ01018.1"/>
    </source>
</evidence>
<dbReference type="Pfam" id="PF12796">
    <property type="entry name" value="Ank_2"/>
    <property type="match status" value="1"/>
</dbReference>
<dbReference type="PANTHER" id="PTHR24171:SF9">
    <property type="entry name" value="ANKYRIN REPEAT DOMAIN-CONTAINING PROTEIN 39"/>
    <property type="match status" value="1"/>
</dbReference>
<gene>
    <name evidence="4" type="ORF">NBG4_40058</name>
</gene>
<dbReference type="Proteomes" id="UP000245125">
    <property type="component" value="Unassembled WGS sequence"/>
</dbReference>
<dbReference type="SMART" id="SM00248">
    <property type="entry name" value="ANK"/>
    <property type="match status" value="3"/>
</dbReference>
<sequence length="204" mass="21833">MSIGTPILKNIPCSFALLLLSALFTVIPGCKGKEGYKNEITSRGIPYSTDSFLNEAGAGNKERIELFIKAGMDVNAKDNDGNTALMRASAGDNFEMVRLLIKKGADLNARDNAGYTALIFASSKGDLELVTLLIKTGADVNASNNDGETPLMLASLKGDIAMAQLLIKKGADVNIKSNKGNTALKYSFLDTRLWELLRKAGAKE</sequence>
<reference evidence="5" key="1">
    <citation type="submission" date="2018-03" db="EMBL/GenBank/DDBJ databases">
        <authorList>
            <person name="Zecchin S."/>
        </authorList>
    </citation>
    <scope>NUCLEOTIDE SEQUENCE [LARGE SCALE GENOMIC DNA]</scope>
</reference>
<evidence type="ECO:0000256" key="2">
    <source>
        <dbReference type="ARBA" id="ARBA00023043"/>
    </source>
</evidence>
<dbReference type="SUPFAM" id="SSF48403">
    <property type="entry name" value="Ankyrin repeat"/>
    <property type="match status" value="1"/>
</dbReference>
<evidence type="ECO:0000313" key="5">
    <source>
        <dbReference type="Proteomes" id="UP000245125"/>
    </source>
</evidence>
<name>A0A2U3QI09_9BACT</name>
<dbReference type="Gene3D" id="1.25.40.20">
    <property type="entry name" value="Ankyrin repeat-containing domain"/>
    <property type="match status" value="2"/>
</dbReference>
<dbReference type="PROSITE" id="PS50088">
    <property type="entry name" value="ANK_REPEAT"/>
    <property type="match status" value="3"/>
</dbReference>
<feature type="repeat" description="ANK" evidence="3">
    <location>
        <begin position="80"/>
        <end position="112"/>
    </location>
</feature>